<dbReference type="SUPFAM" id="SSF51905">
    <property type="entry name" value="FAD/NAD(P)-binding domain"/>
    <property type="match status" value="2"/>
</dbReference>
<dbReference type="InterPro" id="IPR036188">
    <property type="entry name" value="FAD/NAD-bd_sf"/>
</dbReference>
<comment type="caution">
    <text evidence="7">The sequence shown here is derived from an EMBL/GenBank/DDBJ whole genome shotgun (WGS) entry which is preliminary data.</text>
</comment>
<keyword evidence="8" id="KW-1185">Reference proteome</keyword>
<dbReference type="Gene3D" id="3.50.50.60">
    <property type="entry name" value="FAD/NAD(P)-binding domain"/>
    <property type="match status" value="2"/>
</dbReference>
<dbReference type="InterPro" id="IPR023753">
    <property type="entry name" value="FAD/NAD-binding_dom"/>
</dbReference>
<reference evidence="7 8" key="1">
    <citation type="submission" date="2021-03" db="EMBL/GenBank/DDBJ databases">
        <title>Sequencing the genomes of 1000 actinobacteria strains.</title>
        <authorList>
            <person name="Klenk H.-P."/>
        </authorList>
    </citation>
    <scope>NUCLEOTIDE SEQUENCE [LARGE SCALE GENOMIC DNA]</scope>
    <source>
        <strain evidence="7 8">DSM 45256</strain>
    </source>
</reference>
<feature type="domain" description="FAD/NAD(P)-binding" evidence="5">
    <location>
        <begin position="6"/>
        <end position="299"/>
    </location>
</feature>
<evidence type="ECO:0000256" key="2">
    <source>
        <dbReference type="ARBA" id="ARBA00022630"/>
    </source>
</evidence>
<dbReference type="Gene3D" id="3.30.390.30">
    <property type="match status" value="1"/>
</dbReference>
<proteinExistence type="predicted"/>
<name>A0ABS4W351_9PSEU</name>
<evidence type="ECO:0000256" key="1">
    <source>
        <dbReference type="ARBA" id="ARBA00001974"/>
    </source>
</evidence>
<dbReference type="InterPro" id="IPR050446">
    <property type="entry name" value="FAD-oxidoreductase/Apoptosis"/>
</dbReference>
<dbReference type="Pfam" id="PF07992">
    <property type="entry name" value="Pyr_redox_2"/>
    <property type="match status" value="1"/>
</dbReference>
<keyword evidence="2" id="KW-0285">Flavoprotein</keyword>
<feature type="domain" description="Reductase C-terminal" evidence="6">
    <location>
        <begin position="318"/>
        <end position="398"/>
    </location>
</feature>
<evidence type="ECO:0000313" key="8">
    <source>
        <dbReference type="Proteomes" id="UP001519295"/>
    </source>
</evidence>
<keyword evidence="3" id="KW-0274">FAD</keyword>
<evidence type="ECO:0000256" key="3">
    <source>
        <dbReference type="ARBA" id="ARBA00022827"/>
    </source>
</evidence>
<evidence type="ECO:0000313" key="7">
    <source>
        <dbReference type="EMBL" id="MBP2370548.1"/>
    </source>
</evidence>
<dbReference type="InterPro" id="IPR016156">
    <property type="entry name" value="FAD/NAD-linked_Rdtase_dimer_sf"/>
</dbReference>
<comment type="cofactor">
    <cofactor evidence="1">
        <name>FAD</name>
        <dbReference type="ChEBI" id="CHEBI:57692"/>
    </cofactor>
</comment>
<dbReference type="PANTHER" id="PTHR43557">
    <property type="entry name" value="APOPTOSIS-INDUCING FACTOR 1"/>
    <property type="match status" value="1"/>
</dbReference>
<dbReference type="InterPro" id="IPR028202">
    <property type="entry name" value="Reductase_C"/>
</dbReference>
<dbReference type="SUPFAM" id="SSF55424">
    <property type="entry name" value="FAD/NAD-linked reductases, dimerisation (C-terminal) domain"/>
    <property type="match status" value="1"/>
</dbReference>
<dbReference type="PRINTS" id="PR00368">
    <property type="entry name" value="FADPNR"/>
</dbReference>
<protein>
    <submittedName>
        <fullName evidence="7">NADPH-dependent 2,4-dienoyl-CoA reductase/sulfur reductase-like enzyme</fullName>
    </submittedName>
</protein>
<dbReference type="EMBL" id="JAGINU010000001">
    <property type="protein sequence ID" value="MBP2370548.1"/>
    <property type="molecule type" value="Genomic_DNA"/>
</dbReference>
<evidence type="ECO:0000259" key="6">
    <source>
        <dbReference type="Pfam" id="PF14759"/>
    </source>
</evidence>
<gene>
    <name evidence="7" type="ORF">JOF36_006244</name>
</gene>
<dbReference type="PRINTS" id="PR00411">
    <property type="entry name" value="PNDRDTASEI"/>
</dbReference>
<evidence type="ECO:0000256" key="4">
    <source>
        <dbReference type="ARBA" id="ARBA00023002"/>
    </source>
</evidence>
<organism evidence="7 8">
    <name type="scientific">Pseudonocardia parietis</name>
    <dbReference type="NCBI Taxonomy" id="570936"/>
    <lineage>
        <taxon>Bacteria</taxon>
        <taxon>Bacillati</taxon>
        <taxon>Actinomycetota</taxon>
        <taxon>Actinomycetes</taxon>
        <taxon>Pseudonocardiales</taxon>
        <taxon>Pseudonocardiaceae</taxon>
        <taxon>Pseudonocardia</taxon>
    </lineage>
</organism>
<dbReference type="Proteomes" id="UP001519295">
    <property type="component" value="Unassembled WGS sequence"/>
</dbReference>
<dbReference type="Pfam" id="PF14759">
    <property type="entry name" value="Reductase_C"/>
    <property type="match status" value="1"/>
</dbReference>
<sequence>MSEPEHVLVVGAGLGGLRTVEGLRRAGYEGRIGLVGTEEPPAYDRPPLSKQYLAGEWDRDRIDLAAGDHLETLGVRTHFGRSAVSLRAGADGNEVELDDGSTLHADAVVLAVGVAARRLAEQPESVHLLRTVDDATGLRKALANASSLLVVGAGFIGAEVASTAVKGGLAVTVLEADGVPMARVLGPEVGALAGRLISAGGADLRCGVSVSSLTASGATLSDGTSVEADVTVVGVGACLELDWLASTGLDLSGGIVCDEHGRVEGLDGVWAVGDAAAWTDPRYGDRIRHEHWTSATDQAAAVAADIAGADPPPESVPYFWSDQFGMKIQLIGRPDLADGLLALHGEGFADGADTGGEIKGTTIGYLRGDELVAVVGFGAARRVARYRKPLAERATRDAVLEFRDSLT</sequence>
<dbReference type="RefSeq" id="WP_210033903.1">
    <property type="nucleotide sequence ID" value="NZ_JAGINU010000001.1"/>
</dbReference>
<accession>A0ABS4W351</accession>
<dbReference type="PANTHER" id="PTHR43557:SF2">
    <property type="entry name" value="RIESKE DOMAIN-CONTAINING PROTEIN-RELATED"/>
    <property type="match status" value="1"/>
</dbReference>
<evidence type="ECO:0000259" key="5">
    <source>
        <dbReference type="Pfam" id="PF07992"/>
    </source>
</evidence>
<keyword evidence="4" id="KW-0560">Oxidoreductase</keyword>